<evidence type="ECO:0000256" key="1">
    <source>
        <dbReference type="SAM" id="Phobius"/>
    </source>
</evidence>
<feature type="transmembrane region" description="Helical" evidence="1">
    <location>
        <begin position="21"/>
        <end position="43"/>
    </location>
</feature>
<dbReference type="Proteomes" id="UP001175227">
    <property type="component" value="Unassembled WGS sequence"/>
</dbReference>
<organism evidence="2 3">
    <name type="scientific">Armillaria novae-zelandiae</name>
    <dbReference type="NCBI Taxonomy" id="153914"/>
    <lineage>
        <taxon>Eukaryota</taxon>
        <taxon>Fungi</taxon>
        <taxon>Dikarya</taxon>
        <taxon>Basidiomycota</taxon>
        <taxon>Agaricomycotina</taxon>
        <taxon>Agaricomycetes</taxon>
        <taxon>Agaricomycetidae</taxon>
        <taxon>Agaricales</taxon>
        <taxon>Marasmiineae</taxon>
        <taxon>Physalacriaceae</taxon>
        <taxon>Armillaria</taxon>
    </lineage>
</organism>
<evidence type="ECO:0000313" key="2">
    <source>
        <dbReference type="EMBL" id="KAK0483830.1"/>
    </source>
</evidence>
<keyword evidence="1" id="KW-0812">Transmembrane</keyword>
<proteinExistence type="predicted"/>
<feature type="transmembrane region" description="Helical" evidence="1">
    <location>
        <begin position="55"/>
        <end position="79"/>
    </location>
</feature>
<dbReference type="EMBL" id="JAUEPR010000006">
    <property type="protein sequence ID" value="KAK0483830.1"/>
    <property type="molecule type" value="Genomic_DNA"/>
</dbReference>
<dbReference type="AlphaFoldDB" id="A0AA39PH93"/>
<evidence type="ECO:0000313" key="3">
    <source>
        <dbReference type="Proteomes" id="UP001175227"/>
    </source>
</evidence>
<keyword evidence="3" id="KW-1185">Reference proteome</keyword>
<protein>
    <submittedName>
        <fullName evidence="2">Uncharacterized protein</fullName>
    </submittedName>
</protein>
<sequence length="83" mass="9474">MSLNVFWSRLLRWDGSLHQTIRLLALGVPFPIIGIDEAVLFNWRVIPEAAADQTWRVPIILVVAWEPFSDIAIGLVVYLDMDL</sequence>
<keyword evidence="1" id="KW-0472">Membrane</keyword>
<comment type="caution">
    <text evidence="2">The sequence shown here is derived from an EMBL/GenBank/DDBJ whole genome shotgun (WGS) entry which is preliminary data.</text>
</comment>
<keyword evidence="1" id="KW-1133">Transmembrane helix</keyword>
<reference evidence="2" key="1">
    <citation type="submission" date="2023-06" db="EMBL/GenBank/DDBJ databases">
        <authorList>
            <consortium name="Lawrence Berkeley National Laboratory"/>
            <person name="Ahrendt S."/>
            <person name="Sahu N."/>
            <person name="Indic B."/>
            <person name="Wong-Bajracharya J."/>
            <person name="Merenyi Z."/>
            <person name="Ke H.-M."/>
            <person name="Monk M."/>
            <person name="Kocsube S."/>
            <person name="Drula E."/>
            <person name="Lipzen A."/>
            <person name="Balint B."/>
            <person name="Henrissat B."/>
            <person name="Andreopoulos B."/>
            <person name="Martin F.M."/>
            <person name="Harder C.B."/>
            <person name="Rigling D."/>
            <person name="Ford K.L."/>
            <person name="Foster G.D."/>
            <person name="Pangilinan J."/>
            <person name="Papanicolaou A."/>
            <person name="Barry K."/>
            <person name="LaButti K."/>
            <person name="Viragh M."/>
            <person name="Koriabine M."/>
            <person name="Yan M."/>
            <person name="Riley R."/>
            <person name="Champramary S."/>
            <person name="Plett K.L."/>
            <person name="Tsai I.J."/>
            <person name="Slot J."/>
            <person name="Sipos G."/>
            <person name="Plett J."/>
            <person name="Nagy L.G."/>
            <person name="Grigoriev I.V."/>
        </authorList>
    </citation>
    <scope>NUCLEOTIDE SEQUENCE</scope>
    <source>
        <strain evidence="2">ICMP 16352</strain>
    </source>
</reference>
<gene>
    <name evidence="2" type="ORF">IW261DRAFT_1465303</name>
</gene>
<name>A0AA39PH93_9AGAR</name>
<accession>A0AA39PH93</accession>